<feature type="region of interest" description="Disordered" evidence="4">
    <location>
        <begin position="109"/>
        <end position="142"/>
    </location>
</feature>
<dbReference type="PRINTS" id="PR00615">
    <property type="entry name" value="CCAATSUBUNTA"/>
</dbReference>
<keyword evidence="3" id="KW-0804">Transcription</keyword>
<dbReference type="GO" id="GO:0046982">
    <property type="term" value="F:protein heterodimerization activity"/>
    <property type="evidence" value="ECO:0007669"/>
    <property type="project" value="InterPro"/>
</dbReference>
<evidence type="ECO:0000313" key="7">
    <source>
        <dbReference type="Proteomes" id="UP000036987"/>
    </source>
</evidence>
<dbReference type="InterPro" id="IPR027113">
    <property type="entry name" value="Transc_fact_NFYB/HAP3"/>
</dbReference>
<evidence type="ECO:0000256" key="1">
    <source>
        <dbReference type="ARBA" id="ARBA00009053"/>
    </source>
</evidence>
<dbReference type="GO" id="GO:0001228">
    <property type="term" value="F:DNA-binding transcription activator activity, RNA polymerase II-specific"/>
    <property type="evidence" value="ECO:0007669"/>
    <property type="project" value="InterPro"/>
</dbReference>
<dbReference type="PANTHER" id="PTHR11064:SF150">
    <property type="entry name" value="NUCLEAR TRANSCRIPTION FACTOR Y SUBUNIT B-11"/>
    <property type="match status" value="1"/>
</dbReference>
<dbReference type="GO" id="GO:0000981">
    <property type="term" value="F:DNA-binding transcription factor activity, RNA polymerase II-specific"/>
    <property type="evidence" value="ECO:0000318"/>
    <property type="project" value="GO_Central"/>
</dbReference>
<dbReference type="PANTHER" id="PTHR11064">
    <property type="entry name" value="CCAAT-BINDING TRANSCRIPTION FACTOR-RELATED"/>
    <property type="match status" value="1"/>
</dbReference>
<dbReference type="Proteomes" id="UP000036987">
    <property type="component" value="Unassembled WGS sequence"/>
</dbReference>
<comment type="caution">
    <text evidence="6">The sequence shown here is derived from an EMBL/GenBank/DDBJ whole genome shotgun (WGS) entry which is preliminary data.</text>
</comment>
<evidence type="ECO:0000259" key="5">
    <source>
        <dbReference type="Pfam" id="PF00808"/>
    </source>
</evidence>
<feature type="compositionally biased region" description="Low complexity" evidence="4">
    <location>
        <begin position="112"/>
        <end position="141"/>
    </location>
</feature>
<evidence type="ECO:0000256" key="4">
    <source>
        <dbReference type="SAM" id="MobiDB-lite"/>
    </source>
</evidence>
<organism evidence="6 7">
    <name type="scientific">Zostera marina</name>
    <name type="common">Eelgrass</name>
    <dbReference type="NCBI Taxonomy" id="29655"/>
    <lineage>
        <taxon>Eukaryota</taxon>
        <taxon>Viridiplantae</taxon>
        <taxon>Streptophyta</taxon>
        <taxon>Embryophyta</taxon>
        <taxon>Tracheophyta</taxon>
        <taxon>Spermatophyta</taxon>
        <taxon>Magnoliopsida</taxon>
        <taxon>Liliopsida</taxon>
        <taxon>Zosteraceae</taxon>
        <taxon>Zostera</taxon>
    </lineage>
</organism>
<evidence type="ECO:0000256" key="2">
    <source>
        <dbReference type="ARBA" id="ARBA00023015"/>
    </source>
</evidence>
<dbReference type="AlphaFoldDB" id="A0A0K9PRV4"/>
<sequence length="309" mass="34247">MVGSSSNSNPGRDASRSDRFLPIANVSRIMKRALPINAKISKEAKETIQECVSEFVSFITGEASEKCHSEKRKTINGDDLLWSMYRLDFDSYTIPLKIYLEKYRESERERSNNSLSQQTQQPQQAHQPIQQRQPPLAQQPQNKRMCMDINDASSSGAGLGIDNDIYAIPTGRNCNDYGNGYTGMMDPTAHYTYPTFGGTNYSISNVVGGNYGMSESSLYGGLDPSIYRSNINEVGSSKNGGERFPTMREGCDIRTEEAGDLMAKFSSKIDEANKNEGMGGDISRAIYQNYLYSDTLPTMEPPQPPSPGK</sequence>
<dbReference type="OrthoDB" id="386949at2759"/>
<evidence type="ECO:0000256" key="3">
    <source>
        <dbReference type="ARBA" id="ARBA00023163"/>
    </source>
</evidence>
<name>A0A0K9PRV4_ZOSMR</name>
<gene>
    <name evidence="6" type="ORF">ZOSMA_1787G00020</name>
</gene>
<accession>A0A0K9PRV4</accession>
<dbReference type="SUPFAM" id="SSF47113">
    <property type="entry name" value="Histone-fold"/>
    <property type="match status" value="1"/>
</dbReference>
<reference evidence="7" key="1">
    <citation type="journal article" date="2016" name="Nature">
        <title>The genome of the seagrass Zostera marina reveals angiosperm adaptation to the sea.</title>
        <authorList>
            <person name="Olsen J.L."/>
            <person name="Rouze P."/>
            <person name="Verhelst B."/>
            <person name="Lin Y.-C."/>
            <person name="Bayer T."/>
            <person name="Collen J."/>
            <person name="Dattolo E."/>
            <person name="De Paoli E."/>
            <person name="Dittami S."/>
            <person name="Maumus F."/>
            <person name="Michel G."/>
            <person name="Kersting A."/>
            <person name="Lauritano C."/>
            <person name="Lohaus R."/>
            <person name="Toepel M."/>
            <person name="Tonon T."/>
            <person name="Vanneste K."/>
            <person name="Amirebrahimi M."/>
            <person name="Brakel J."/>
            <person name="Bostroem C."/>
            <person name="Chovatia M."/>
            <person name="Grimwood J."/>
            <person name="Jenkins J.W."/>
            <person name="Jueterbock A."/>
            <person name="Mraz A."/>
            <person name="Stam W.T."/>
            <person name="Tice H."/>
            <person name="Bornberg-Bauer E."/>
            <person name="Green P.J."/>
            <person name="Pearson G.A."/>
            <person name="Procaccini G."/>
            <person name="Duarte C.M."/>
            <person name="Schmutz J."/>
            <person name="Reusch T.B.H."/>
            <person name="Van de Peer Y."/>
        </authorList>
    </citation>
    <scope>NUCLEOTIDE SEQUENCE [LARGE SCALE GENOMIC DNA]</scope>
    <source>
        <strain evidence="7">cv. Finnish</strain>
    </source>
</reference>
<dbReference type="EMBL" id="LFYR01000666">
    <property type="protein sequence ID" value="KMZ71669.1"/>
    <property type="molecule type" value="Genomic_DNA"/>
</dbReference>
<dbReference type="InterPro" id="IPR003958">
    <property type="entry name" value="CBFA_NFYB_domain"/>
</dbReference>
<comment type="similarity">
    <text evidence="1">Belongs to the NFYB/HAP3 subunit family.</text>
</comment>
<proteinExistence type="inferred from homology"/>
<dbReference type="GO" id="GO:0006357">
    <property type="term" value="P:regulation of transcription by RNA polymerase II"/>
    <property type="evidence" value="ECO:0000318"/>
    <property type="project" value="GO_Central"/>
</dbReference>
<dbReference type="InterPro" id="IPR009072">
    <property type="entry name" value="Histone-fold"/>
</dbReference>
<protein>
    <recommendedName>
        <fullName evidence="5">Transcription factor CBF/NF-Y/archaeal histone domain-containing protein</fullName>
    </recommendedName>
</protein>
<feature type="domain" description="Transcription factor CBF/NF-Y/archaeal histone" evidence="5">
    <location>
        <begin position="20"/>
        <end position="84"/>
    </location>
</feature>
<dbReference type="Pfam" id="PF00808">
    <property type="entry name" value="CBFD_NFYB_HMF"/>
    <property type="match status" value="1"/>
</dbReference>
<keyword evidence="7" id="KW-1185">Reference proteome</keyword>
<keyword evidence="2" id="KW-0805">Transcription regulation</keyword>
<dbReference type="Gene3D" id="1.10.20.10">
    <property type="entry name" value="Histone, subunit A"/>
    <property type="match status" value="1"/>
</dbReference>
<dbReference type="STRING" id="29655.A0A0K9PRV4"/>
<dbReference type="CDD" id="cd22907">
    <property type="entry name" value="HFD_NFYB"/>
    <property type="match status" value="1"/>
</dbReference>
<evidence type="ECO:0000313" key="6">
    <source>
        <dbReference type="EMBL" id="KMZ71669.1"/>
    </source>
</evidence>
<dbReference type="GO" id="GO:0016602">
    <property type="term" value="C:CCAAT-binding factor complex"/>
    <property type="evidence" value="ECO:0000318"/>
    <property type="project" value="GO_Central"/>
</dbReference>